<evidence type="ECO:0000256" key="6">
    <source>
        <dbReference type="ARBA" id="ARBA00070152"/>
    </source>
</evidence>
<dbReference type="Gene3D" id="3.30.450.20">
    <property type="entry name" value="PAS domain"/>
    <property type="match status" value="2"/>
</dbReference>
<dbReference type="SMART" id="SM00387">
    <property type="entry name" value="HATPase_c"/>
    <property type="match status" value="1"/>
</dbReference>
<dbReference type="EMBL" id="MTHD01000001">
    <property type="protein sequence ID" value="OMG56550.1"/>
    <property type="molecule type" value="Genomic_DNA"/>
</dbReference>
<evidence type="ECO:0000256" key="4">
    <source>
        <dbReference type="ARBA" id="ARBA00023012"/>
    </source>
</evidence>
<dbReference type="InterPro" id="IPR011006">
    <property type="entry name" value="CheY-like_superfamily"/>
</dbReference>
<keyword evidence="11" id="KW-1185">Reference proteome</keyword>
<evidence type="ECO:0000256" key="1">
    <source>
        <dbReference type="ARBA" id="ARBA00000085"/>
    </source>
</evidence>
<evidence type="ECO:0000313" key="10">
    <source>
        <dbReference type="EMBL" id="OMG56550.1"/>
    </source>
</evidence>
<dbReference type="InterPro" id="IPR000014">
    <property type="entry name" value="PAS"/>
</dbReference>
<dbReference type="CDD" id="cd16922">
    <property type="entry name" value="HATPase_EvgS-ArcB-TorS-like"/>
    <property type="match status" value="1"/>
</dbReference>
<dbReference type="SMART" id="SM00448">
    <property type="entry name" value="REC"/>
    <property type="match status" value="1"/>
</dbReference>
<dbReference type="EC" id="2.7.13.3" evidence="2"/>
<dbReference type="AlphaFoldDB" id="A0A1R1ID29"/>
<dbReference type="SUPFAM" id="SSF47384">
    <property type="entry name" value="Homodimeric domain of signal transducing histidine kinase"/>
    <property type="match status" value="1"/>
</dbReference>
<dbReference type="Pfam" id="PF00512">
    <property type="entry name" value="HisKA"/>
    <property type="match status" value="1"/>
</dbReference>
<keyword evidence="3 7" id="KW-0597">Phosphoprotein</keyword>
<dbReference type="CDD" id="cd00130">
    <property type="entry name" value="PAS"/>
    <property type="match status" value="1"/>
</dbReference>
<dbReference type="FunFam" id="3.30.565.10:FF:000010">
    <property type="entry name" value="Sensor histidine kinase RcsC"/>
    <property type="match status" value="1"/>
</dbReference>
<comment type="function">
    <text evidence="5">Member of the two-component regulatory system BvgS/BvgA. Phosphorylates BvgA via a four-step phosphorelay in response to environmental signals.</text>
</comment>
<evidence type="ECO:0000256" key="2">
    <source>
        <dbReference type="ARBA" id="ARBA00012438"/>
    </source>
</evidence>
<proteinExistence type="predicted"/>
<dbReference type="Pfam" id="PF13188">
    <property type="entry name" value="PAS_8"/>
    <property type="match status" value="1"/>
</dbReference>
<feature type="domain" description="Histidine kinase" evidence="8">
    <location>
        <begin position="507"/>
        <end position="727"/>
    </location>
</feature>
<dbReference type="OrthoDB" id="5519028at2"/>
<gene>
    <name evidence="10" type="ORF">BJN45_02745</name>
</gene>
<dbReference type="SMART" id="SM00388">
    <property type="entry name" value="HisKA"/>
    <property type="match status" value="1"/>
</dbReference>
<feature type="modified residue" description="4-aspartylphosphate" evidence="7">
    <location>
        <position position="803"/>
    </location>
</feature>
<dbReference type="PANTHER" id="PTHR45339:SF1">
    <property type="entry name" value="HYBRID SIGNAL TRANSDUCTION HISTIDINE KINASE J"/>
    <property type="match status" value="1"/>
</dbReference>
<dbReference type="InterPro" id="IPR005467">
    <property type="entry name" value="His_kinase_dom"/>
</dbReference>
<dbReference type="SUPFAM" id="SSF55874">
    <property type="entry name" value="ATPase domain of HSP90 chaperone/DNA topoisomerase II/histidine kinase"/>
    <property type="match status" value="1"/>
</dbReference>
<dbReference type="InterPro" id="IPR036890">
    <property type="entry name" value="HATPase_C_sf"/>
</dbReference>
<reference evidence="10 11" key="1">
    <citation type="submission" date="2016-10" db="EMBL/GenBank/DDBJ databases">
        <title>Alkaliphiles isolated from bioreactors.</title>
        <authorList>
            <person name="Salah Z."/>
            <person name="Rout S.P."/>
            <person name="Humphreys P.N."/>
        </authorList>
    </citation>
    <scope>NUCLEOTIDE SEQUENCE [LARGE SCALE GENOMIC DNA]</scope>
    <source>
        <strain evidence="10 11">ZS02</strain>
    </source>
</reference>
<dbReference type="Proteomes" id="UP000187526">
    <property type="component" value="Unassembled WGS sequence"/>
</dbReference>
<dbReference type="InterPro" id="IPR003661">
    <property type="entry name" value="HisK_dim/P_dom"/>
</dbReference>
<evidence type="ECO:0000256" key="5">
    <source>
        <dbReference type="ARBA" id="ARBA00058004"/>
    </source>
</evidence>
<comment type="catalytic activity">
    <reaction evidence="1">
        <text>ATP + protein L-histidine = ADP + protein N-phospho-L-histidine.</text>
        <dbReference type="EC" id="2.7.13.3"/>
    </reaction>
</comment>
<evidence type="ECO:0000259" key="9">
    <source>
        <dbReference type="PROSITE" id="PS50110"/>
    </source>
</evidence>
<dbReference type="Gene3D" id="3.30.565.10">
    <property type="entry name" value="Histidine kinase-like ATPase, C-terminal domain"/>
    <property type="match status" value="1"/>
</dbReference>
<comment type="caution">
    <text evidence="10">The sequence shown here is derived from an EMBL/GenBank/DDBJ whole genome shotgun (WGS) entry which is preliminary data.</text>
</comment>
<keyword evidence="4" id="KW-0902">Two-component regulatory system</keyword>
<dbReference type="SUPFAM" id="SSF55785">
    <property type="entry name" value="PYP-like sensor domain (PAS domain)"/>
    <property type="match status" value="1"/>
</dbReference>
<dbReference type="CDD" id="cd17546">
    <property type="entry name" value="REC_hyHK_CKI1_RcsC-like"/>
    <property type="match status" value="1"/>
</dbReference>
<evidence type="ECO:0000256" key="7">
    <source>
        <dbReference type="PROSITE-ProRule" id="PRU00169"/>
    </source>
</evidence>
<dbReference type="Gene3D" id="3.40.50.2300">
    <property type="match status" value="1"/>
</dbReference>
<accession>A0A1R1ID29</accession>
<organism evidence="10 11">
    <name type="scientific">Azonexus hydrophilus</name>
    <dbReference type="NCBI Taxonomy" id="418702"/>
    <lineage>
        <taxon>Bacteria</taxon>
        <taxon>Pseudomonadati</taxon>
        <taxon>Pseudomonadota</taxon>
        <taxon>Betaproteobacteria</taxon>
        <taxon>Rhodocyclales</taxon>
        <taxon>Azonexaceae</taxon>
        <taxon>Azonexus</taxon>
    </lineage>
</organism>
<protein>
    <recommendedName>
        <fullName evidence="6">Virulence sensor protein BvgS</fullName>
        <ecNumber evidence="2">2.7.13.3</ecNumber>
    </recommendedName>
</protein>
<dbReference type="InterPro" id="IPR035965">
    <property type="entry name" value="PAS-like_dom_sf"/>
</dbReference>
<dbReference type="Pfam" id="PF00072">
    <property type="entry name" value="Response_reg"/>
    <property type="match status" value="1"/>
</dbReference>
<evidence type="ECO:0000256" key="3">
    <source>
        <dbReference type="ARBA" id="ARBA00022553"/>
    </source>
</evidence>
<dbReference type="PRINTS" id="PR00344">
    <property type="entry name" value="BCTRLSENSOR"/>
</dbReference>
<dbReference type="InterPro" id="IPR003594">
    <property type="entry name" value="HATPase_dom"/>
</dbReference>
<dbReference type="InterPro" id="IPR004358">
    <property type="entry name" value="Sig_transdc_His_kin-like_C"/>
</dbReference>
<feature type="domain" description="Response regulatory" evidence="9">
    <location>
        <begin position="754"/>
        <end position="870"/>
    </location>
</feature>
<dbReference type="SUPFAM" id="SSF52172">
    <property type="entry name" value="CheY-like"/>
    <property type="match status" value="1"/>
</dbReference>
<dbReference type="PROSITE" id="PS50109">
    <property type="entry name" value="HIS_KIN"/>
    <property type="match status" value="1"/>
</dbReference>
<evidence type="ECO:0000259" key="8">
    <source>
        <dbReference type="PROSITE" id="PS50109"/>
    </source>
</evidence>
<dbReference type="NCBIfam" id="TIGR00229">
    <property type="entry name" value="sensory_box"/>
    <property type="match status" value="1"/>
</dbReference>
<dbReference type="InterPro" id="IPR036097">
    <property type="entry name" value="HisK_dim/P_sf"/>
</dbReference>
<dbReference type="STRING" id="418702.BJN45_02745"/>
<dbReference type="Pfam" id="PF02518">
    <property type="entry name" value="HATPase_c"/>
    <property type="match status" value="1"/>
</dbReference>
<dbReference type="PROSITE" id="PS50110">
    <property type="entry name" value="RESPONSE_REGULATORY"/>
    <property type="match status" value="1"/>
</dbReference>
<dbReference type="PANTHER" id="PTHR45339">
    <property type="entry name" value="HYBRID SIGNAL TRANSDUCTION HISTIDINE KINASE J"/>
    <property type="match status" value="1"/>
</dbReference>
<dbReference type="CDD" id="cd00082">
    <property type="entry name" value="HisKA"/>
    <property type="match status" value="1"/>
</dbReference>
<dbReference type="Gene3D" id="1.10.287.130">
    <property type="match status" value="1"/>
</dbReference>
<name>A0A1R1ID29_9RHOO</name>
<dbReference type="InterPro" id="IPR001789">
    <property type="entry name" value="Sig_transdc_resp-reg_receiver"/>
</dbReference>
<dbReference type="GO" id="GO:0000155">
    <property type="term" value="F:phosphorelay sensor kinase activity"/>
    <property type="evidence" value="ECO:0007669"/>
    <property type="project" value="InterPro"/>
</dbReference>
<dbReference type="SMART" id="SM00091">
    <property type="entry name" value="PAS"/>
    <property type="match status" value="1"/>
</dbReference>
<dbReference type="RefSeq" id="WP_076091801.1">
    <property type="nucleotide sequence ID" value="NZ_MTHD01000001.1"/>
</dbReference>
<sequence>MKGERRHIVALVLLPTLLSLALLLFFLRGSLHEWAVQRWAEDNKAFVDSLAARLDAEIEQPLQLLRLAAKSRAFQSLPERSSIDLALNGIPGELDPEKHEILEALRQAGGFSVLFVLTPEGDHYISHPFSVQRALRKYNLADRAYFQQAASTGLPVVSDGFTGADGVPAVAIDIPVLDASGKVILHLGGVLHLTRLADLLRAGKIEPFERAALFDGAGQRVADSRLGVIAGDEMAEAWSPGATAMTRVDADGEPWLRFVAPLRHGWHLSLMRSEAALNAAITPQVHRVMQLVSLMVLVPCLIGLLLAFHFSRRWRRADQALLAAKNELELRVQERTQALQLSEVRYRTLFESTAEAVLILDGLTIVDCNPTAMQMFGAESQELLLGNTPVDFSPTVQPDGEASLPAAERLIAAALRGELPRFEWTHRRIDNRQLFIAELIISRIRLGERTLIQCSLRDVTQHRQAERELAAYREHLEELVELRTGELAQAKQFAETASVAKSAFLANMSHEIRTPMNAILGMARLVRKGGLSDEQIAQMGKLETASAHLLEIINAVLDLSKIEAGRFSLESVPVQIEALVANVLSMVHERVQAKGLALLSEVPHLAGALLGDPTRLQQALLNYVTNAVKFTERGGIVIRLVVEAEDAQSMTLRFEVEDSGIGIPEEALPRLFSAFEQADASTTRHYGGTGLGLAITRKLARLMGGDAGVRSQPGVGSTFWFTVCLDKDDQAPVTLPAAGDNPGERLRSDFAGRRVLLVEDEPINREIAVILLEDLGLQVDQAEDGEQAVAMAAASNYDLVLMDMQMPRMDGLQATQHIRRLPAHARTPILAMTANAFAEDKARCLEAGMDDFMAKPVVPERLSAMLLRHLSGIAKA</sequence>
<evidence type="ECO:0000313" key="11">
    <source>
        <dbReference type="Proteomes" id="UP000187526"/>
    </source>
</evidence>